<gene>
    <name evidence="1" type="ORF">EVAR_29261_1</name>
</gene>
<name>A0A4C1VJ47_EUMVA</name>
<protein>
    <submittedName>
        <fullName evidence="1">Uncharacterized protein</fullName>
    </submittedName>
</protein>
<comment type="caution">
    <text evidence="1">The sequence shown here is derived from an EMBL/GenBank/DDBJ whole genome shotgun (WGS) entry which is preliminary data.</text>
</comment>
<dbReference type="Proteomes" id="UP000299102">
    <property type="component" value="Unassembled WGS sequence"/>
</dbReference>
<dbReference type="AlphaFoldDB" id="A0A4C1VJ47"/>
<reference evidence="1 2" key="1">
    <citation type="journal article" date="2019" name="Commun. Biol.">
        <title>The bagworm genome reveals a unique fibroin gene that provides high tensile strength.</title>
        <authorList>
            <person name="Kono N."/>
            <person name="Nakamura H."/>
            <person name="Ohtoshi R."/>
            <person name="Tomita M."/>
            <person name="Numata K."/>
            <person name="Arakawa K."/>
        </authorList>
    </citation>
    <scope>NUCLEOTIDE SEQUENCE [LARGE SCALE GENOMIC DNA]</scope>
</reference>
<accession>A0A4C1VJ47</accession>
<evidence type="ECO:0000313" key="2">
    <source>
        <dbReference type="Proteomes" id="UP000299102"/>
    </source>
</evidence>
<proteinExistence type="predicted"/>
<keyword evidence="2" id="KW-1185">Reference proteome</keyword>
<dbReference type="EMBL" id="BGZK01000346">
    <property type="protein sequence ID" value="GBP38317.1"/>
    <property type="molecule type" value="Genomic_DNA"/>
</dbReference>
<organism evidence="1 2">
    <name type="scientific">Eumeta variegata</name>
    <name type="common">Bagworm moth</name>
    <name type="synonym">Eumeta japonica</name>
    <dbReference type="NCBI Taxonomy" id="151549"/>
    <lineage>
        <taxon>Eukaryota</taxon>
        <taxon>Metazoa</taxon>
        <taxon>Ecdysozoa</taxon>
        <taxon>Arthropoda</taxon>
        <taxon>Hexapoda</taxon>
        <taxon>Insecta</taxon>
        <taxon>Pterygota</taxon>
        <taxon>Neoptera</taxon>
        <taxon>Endopterygota</taxon>
        <taxon>Lepidoptera</taxon>
        <taxon>Glossata</taxon>
        <taxon>Ditrysia</taxon>
        <taxon>Tineoidea</taxon>
        <taxon>Psychidae</taxon>
        <taxon>Oiketicinae</taxon>
        <taxon>Eumeta</taxon>
    </lineage>
</organism>
<sequence length="99" mass="10884">MVPNIGIKDFLRPSSDNVNRFDRHAPIIIIRSSVRAAQNSRAAMAARRFRVGCVRSRGSIVSRAGRAAPIVTCVSLYAALRSTSADVRTFSVSRDDHRT</sequence>
<evidence type="ECO:0000313" key="1">
    <source>
        <dbReference type="EMBL" id="GBP38317.1"/>
    </source>
</evidence>